<name>A0A9X7P6S1_9FIRM</name>
<dbReference type="Pfam" id="PF00440">
    <property type="entry name" value="TetR_N"/>
    <property type="match status" value="1"/>
</dbReference>
<evidence type="ECO:0000256" key="1">
    <source>
        <dbReference type="ARBA" id="ARBA00023125"/>
    </source>
</evidence>
<reference evidence="3 4" key="1">
    <citation type="submission" date="2018-03" db="EMBL/GenBank/DDBJ databases">
        <title>Genome sequence of Moorella stamsii DSM 26217.</title>
        <authorList>
            <person name="Poehlein A."/>
            <person name="Daniel R."/>
        </authorList>
    </citation>
    <scope>NUCLEOTIDE SEQUENCE [LARGE SCALE GENOMIC DNA]</scope>
    <source>
        <strain evidence="4">DSM 26217</strain>
    </source>
</reference>
<accession>A0A9X7P6S1</accession>
<dbReference type="EMBL" id="PVXL01000029">
    <property type="protein sequence ID" value="PRR74590.1"/>
    <property type="molecule type" value="Genomic_DNA"/>
</dbReference>
<dbReference type="SUPFAM" id="SSF46689">
    <property type="entry name" value="Homeodomain-like"/>
    <property type="match status" value="1"/>
</dbReference>
<evidence type="ECO:0000259" key="2">
    <source>
        <dbReference type="Pfam" id="PF00440"/>
    </source>
</evidence>
<proteinExistence type="predicted"/>
<keyword evidence="4" id="KW-1185">Reference proteome</keyword>
<keyword evidence="1" id="KW-0238">DNA-binding</keyword>
<protein>
    <submittedName>
        <fullName evidence="3">TetR family regulatory protein</fullName>
    </submittedName>
</protein>
<dbReference type="Proteomes" id="UP000239430">
    <property type="component" value="Unassembled WGS sequence"/>
</dbReference>
<feature type="domain" description="HTH tetR-type" evidence="2">
    <location>
        <begin position="7"/>
        <end position="40"/>
    </location>
</feature>
<evidence type="ECO:0000313" key="4">
    <source>
        <dbReference type="Proteomes" id="UP000239430"/>
    </source>
</evidence>
<dbReference type="AlphaFoldDB" id="A0A9X7P6S1"/>
<dbReference type="InterPro" id="IPR001647">
    <property type="entry name" value="HTH_TetR"/>
</dbReference>
<dbReference type="Gene3D" id="1.10.10.60">
    <property type="entry name" value="Homeodomain-like"/>
    <property type="match status" value="1"/>
</dbReference>
<gene>
    <name evidence="3" type="ORF">MOST_10250</name>
</gene>
<evidence type="ECO:0000313" key="3">
    <source>
        <dbReference type="EMBL" id="PRR74590.1"/>
    </source>
</evidence>
<dbReference type="InterPro" id="IPR009057">
    <property type="entry name" value="Homeodomain-like_sf"/>
</dbReference>
<dbReference type="RefSeq" id="WP_083476811.1">
    <property type="nucleotide sequence ID" value="NZ_PVXL01000029.1"/>
</dbReference>
<sequence>MEIRDKILANMKRLARDRGFHAVTTDELAAACGISKRTLNERSLPRPYNYTLSGKG</sequence>
<comment type="caution">
    <text evidence="3">The sequence shown here is derived from an EMBL/GenBank/DDBJ whole genome shotgun (WGS) entry which is preliminary data.</text>
</comment>
<dbReference type="GO" id="GO:0003677">
    <property type="term" value="F:DNA binding"/>
    <property type="evidence" value="ECO:0007669"/>
    <property type="project" value="UniProtKB-KW"/>
</dbReference>
<organism evidence="3 4">
    <name type="scientific">Neomoorella stamsii</name>
    <dbReference type="NCBI Taxonomy" id="1266720"/>
    <lineage>
        <taxon>Bacteria</taxon>
        <taxon>Bacillati</taxon>
        <taxon>Bacillota</taxon>
        <taxon>Clostridia</taxon>
        <taxon>Neomoorellales</taxon>
        <taxon>Neomoorellaceae</taxon>
        <taxon>Neomoorella</taxon>
    </lineage>
</organism>